<dbReference type="GO" id="GO:0004065">
    <property type="term" value="F:arylsulfatase activity"/>
    <property type="evidence" value="ECO:0007669"/>
    <property type="project" value="TreeGrafter"/>
</dbReference>
<feature type="domain" description="Sulfatase N-terminal" evidence="3">
    <location>
        <begin position="61"/>
        <end position="326"/>
    </location>
</feature>
<dbReference type="SUPFAM" id="SSF53649">
    <property type="entry name" value="Alkaline phosphatase-like"/>
    <property type="match status" value="1"/>
</dbReference>
<evidence type="ECO:0000259" key="3">
    <source>
        <dbReference type="Pfam" id="PF00884"/>
    </source>
</evidence>
<dbReference type="PANTHER" id="PTHR42693">
    <property type="entry name" value="ARYLSULFATASE FAMILY MEMBER"/>
    <property type="match status" value="1"/>
</dbReference>
<organism evidence="4 5">
    <name type="scientific">Rhodopirellula maiorica SM1</name>
    <dbReference type="NCBI Taxonomy" id="1265738"/>
    <lineage>
        <taxon>Bacteria</taxon>
        <taxon>Pseudomonadati</taxon>
        <taxon>Planctomycetota</taxon>
        <taxon>Planctomycetia</taxon>
        <taxon>Pirellulales</taxon>
        <taxon>Pirellulaceae</taxon>
        <taxon>Novipirellula</taxon>
    </lineage>
</organism>
<dbReference type="AlphaFoldDB" id="M5RQX2"/>
<dbReference type="InterPro" id="IPR017850">
    <property type="entry name" value="Alkaline_phosphatase_core_sf"/>
</dbReference>
<dbReference type="Pfam" id="PF00884">
    <property type="entry name" value="Sulfatase"/>
    <property type="match status" value="1"/>
</dbReference>
<dbReference type="Gene3D" id="3.40.720.10">
    <property type="entry name" value="Alkaline Phosphatase, subunit A"/>
    <property type="match status" value="1"/>
</dbReference>
<proteinExistence type="inferred from homology"/>
<dbReference type="InterPro" id="IPR000917">
    <property type="entry name" value="Sulfatase_N"/>
</dbReference>
<comment type="similarity">
    <text evidence="1">Belongs to the sulfatase family.</text>
</comment>
<reference evidence="4 5" key="1">
    <citation type="journal article" date="2013" name="Mar. Genomics">
        <title>Expression of sulfatases in Rhodopirellula baltica and the diversity of sulfatases in the genus Rhodopirellula.</title>
        <authorList>
            <person name="Wegner C.E."/>
            <person name="Richter-Heitmann T."/>
            <person name="Klindworth A."/>
            <person name="Klockow C."/>
            <person name="Richter M."/>
            <person name="Achstetter T."/>
            <person name="Glockner F.O."/>
            <person name="Harder J."/>
        </authorList>
    </citation>
    <scope>NUCLEOTIDE SEQUENCE [LARGE SCALE GENOMIC DNA]</scope>
    <source>
        <strain evidence="4 5">SM1</strain>
    </source>
</reference>
<sequence length="518" mass="58757">MAIDRDGATRWFARRVENESSPKRPPPQPISRIPPRMFRLIACMFALAFLTPGTVLADQRPNVLWIVLDDLGPEIGCYGTPHVSTPAMDQLSSEGVRFTRCFSTSPVCSASRSALVTGMYQTSIGAHHHRTRKMKPLPEGVQTVMQQFGDAGYFVCDLKPPGAKGKAKRDYNFVADDDQFHGDDWSQRRDGQPFFAQVQIHEPHRPFVHDDDPERADKVTLPPNVPDHPVARADMANYLASVEQGDKHVAAILQRLDAEGLRENTLIMLFGDHGRPHVWGKQWLYDEGIHTPLIVAGPMIDHPGTSSDALVSLIDVAPTCLRAANITPHARTEGVDILADDFKGREFIFAARDRCGEAADRIRAIRDTRYKYIRNFYPDRPYTQTSSYKQLSYPVVTLLEVLRAQGKLSPEAERMMQKTRPAEELYDLKSDPDELHNLAENPEHEETLQRMRTQLNQWIESSGDQGAIREGDQAYHDAITAEKQKWYENTQRKRGLDPNVSADQYLEWWNKELLHSAR</sequence>
<evidence type="ECO:0000256" key="1">
    <source>
        <dbReference type="ARBA" id="ARBA00008779"/>
    </source>
</evidence>
<evidence type="ECO:0000313" key="4">
    <source>
        <dbReference type="EMBL" id="EMI16344.1"/>
    </source>
</evidence>
<evidence type="ECO:0000256" key="2">
    <source>
        <dbReference type="ARBA" id="ARBA00022801"/>
    </source>
</evidence>
<protein>
    <submittedName>
        <fullName evidence="4">Arylsulfatase A</fullName>
    </submittedName>
</protein>
<dbReference type="EMBL" id="ANOG01000967">
    <property type="protein sequence ID" value="EMI16344.1"/>
    <property type="molecule type" value="Genomic_DNA"/>
</dbReference>
<accession>M5RQX2</accession>
<comment type="caution">
    <text evidence="4">The sequence shown here is derived from an EMBL/GenBank/DDBJ whole genome shotgun (WGS) entry which is preliminary data.</text>
</comment>
<keyword evidence="2" id="KW-0378">Hydrolase</keyword>
<evidence type="ECO:0000313" key="5">
    <source>
        <dbReference type="Proteomes" id="UP000011991"/>
    </source>
</evidence>
<gene>
    <name evidence="4" type="ORF">RMSM_06748</name>
</gene>
<dbReference type="InterPro" id="IPR050738">
    <property type="entry name" value="Sulfatase"/>
</dbReference>
<dbReference type="PATRIC" id="fig|1265738.3.peg.6745"/>
<dbReference type="Proteomes" id="UP000011991">
    <property type="component" value="Unassembled WGS sequence"/>
</dbReference>
<keyword evidence="5" id="KW-1185">Reference proteome</keyword>
<dbReference type="PANTHER" id="PTHR42693:SF53">
    <property type="entry name" value="ENDO-4-O-SULFATASE"/>
    <property type="match status" value="1"/>
</dbReference>
<dbReference type="CDD" id="cd16027">
    <property type="entry name" value="SGSH"/>
    <property type="match status" value="1"/>
</dbReference>
<name>M5RQX2_9BACT</name>